<keyword evidence="5" id="KW-0539">Nucleus</keyword>
<feature type="non-terminal residue" evidence="6">
    <location>
        <position position="299"/>
    </location>
</feature>
<keyword evidence="7" id="KW-1185">Reference proteome</keyword>
<evidence type="ECO:0000313" key="6">
    <source>
        <dbReference type="EMBL" id="MED6123032.1"/>
    </source>
</evidence>
<name>A0ABU6RG76_9FABA</name>
<proteinExistence type="predicted"/>
<dbReference type="EMBL" id="JASCZI010030485">
    <property type="protein sequence ID" value="MED6123032.1"/>
    <property type="molecule type" value="Genomic_DNA"/>
</dbReference>
<keyword evidence="2" id="KW-0805">Transcription regulation</keyword>
<accession>A0ABU6RG76</accession>
<evidence type="ECO:0000313" key="7">
    <source>
        <dbReference type="Proteomes" id="UP001341840"/>
    </source>
</evidence>
<evidence type="ECO:0000256" key="1">
    <source>
        <dbReference type="ARBA" id="ARBA00004123"/>
    </source>
</evidence>
<reference evidence="6 7" key="1">
    <citation type="journal article" date="2023" name="Plants (Basel)">
        <title>Bridging the Gap: Combining Genomics and Transcriptomics Approaches to Understand Stylosanthes scabra, an Orphan Legume from the Brazilian Caatinga.</title>
        <authorList>
            <person name="Ferreira-Neto J.R.C."/>
            <person name="da Silva M.D."/>
            <person name="Binneck E."/>
            <person name="de Melo N.F."/>
            <person name="da Silva R.H."/>
            <person name="de Melo A.L.T.M."/>
            <person name="Pandolfi V."/>
            <person name="Bustamante F.O."/>
            <person name="Brasileiro-Vidal A.C."/>
            <person name="Benko-Iseppon A.M."/>
        </authorList>
    </citation>
    <scope>NUCLEOTIDE SEQUENCE [LARGE SCALE GENOMIC DNA]</scope>
    <source>
        <tissue evidence="6">Leaves</tissue>
    </source>
</reference>
<protein>
    <submittedName>
        <fullName evidence="6">Uncharacterized protein</fullName>
    </submittedName>
</protein>
<keyword evidence="3" id="KW-0238">DNA-binding</keyword>
<comment type="subcellular location">
    <subcellularLocation>
        <location evidence="1">Nucleus</location>
    </subcellularLocation>
</comment>
<comment type="caution">
    <text evidence="6">The sequence shown here is derived from an EMBL/GenBank/DDBJ whole genome shotgun (WGS) entry which is preliminary data.</text>
</comment>
<evidence type="ECO:0000256" key="4">
    <source>
        <dbReference type="ARBA" id="ARBA00023163"/>
    </source>
</evidence>
<evidence type="ECO:0000256" key="2">
    <source>
        <dbReference type="ARBA" id="ARBA00023015"/>
    </source>
</evidence>
<dbReference type="InterPro" id="IPR015300">
    <property type="entry name" value="DNA-bd_pseudobarrel_sf"/>
</dbReference>
<organism evidence="6 7">
    <name type="scientific">Stylosanthes scabra</name>
    <dbReference type="NCBI Taxonomy" id="79078"/>
    <lineage>
        <taxon>Eukaryota</taxon>
        <taxon>Viridiplantae</taxon>
        <taxon>Streptophyta</taxon>
        <taxon>Embryophyta</taxon>
        <taxon>Tracheophyta</taxon>
        <taxon>Spermatophyta</taxon>
        <taxon>Magnoliopsida</taxon>
        <taxon>eudicotyledons</taxon>
        <taxon>Gunneridae</taxon>
        <taxon>Pentapetalae</taxon>
        <taxon>rosids</taxon>
        <taxon>fabids</taxon>
        <taxon>Fabales</taxon>
        <taxon>Fabaceae</taxon>
        <taxon>Papilionoideae</taxon>
        <taxon>50 kb inversion clade</taxon>
        <taxon>dalbergioids sensu lato</taxon>
        <taxon>Dalbergieae</taxon>
        <taxon>Pterocarpus clade</taxon>
        <taxon>Stylosanthes</taxon>
    </lineage>
</organism>
<gene>
    <name evidence="6" type="ORF">PIB30_045442</name>
</gene>
<sequence length="299" mass="34719">MGETLTSICKKRNEIRGKGNVTRALRSDVNGRFVSTRELWPARKDRKIMFHIEREVDKITFPNRFSKVFANDFPGRMYLIDVKDNCLVLKVCKDNNSMWLPLESLSQIREFYNKGKAIKLGLIYVVGGIFFDAATDDKQKNLERMYKDRYVRDVLPIIMLRRIKEVFKLDYSGLNSSESSIVNPNVIRAQLSTEEHKEGDGVTVVELFVRKSYSKSSRMYIPTHFARFLLPAGEGSAWTINVPSKNGNNTFTFKFIRNRSQTNILRFCGEWRQFCNAYRASLQKPFELKILSVANRIIQ</sequence>
<dbReference type="Proteomes" id="UP001341840">
    <property type="component" value="Unassembled WGS sequence"/>
</dbReference>
<dbReference type="SUPFAM" id="SSF101936">
    <property type="entry name" value="DNA-binding pseudobarrel domain"/>
    <property type="match status" value="1"/>
</dbReference>
<evidence type="ECO:0000256" key="3">
    <source>
        <dbReference type="ARBA" id="ARBA00023125"/>
    </source>
</evidence>
<evidence type="ECO:0000256" key="5">
    <source>
        <dbReference type="ARBA" id="ARBA00023242"/>
    </source>
</evidence>
<keyword evidence="4" id="KW-0804">Transcription</keyword>
<dbReference type="Gene3D" id="2.40.330.10">
    <property type="entry name" value="DNA-binding pseudobarrel domain"/>
    <property type="match status" value="1"/>
</dbReference>